<comment type="caution">
    <text evidence="2">The sequence shown here is derived from an EMBL/GenBank/DDBJ whole genome shotgun (WGS) entry which is preliminary data.</text>
</comment>
<accession>A0A839S8Z1</accession>
<dbReference type="Pfam" id="PF13460">
    <property type="entry name" value="NAD_binding_10"/>
    <property type="match status" value="1"/>
</dbReference>
<gene>
    <name evidence="2" type="ORF">FHS11_001011</name>
</gene>
<dbReference type="OrthoDB" id="9798632at2"/>
<organism evidence="2 3">
    <name type="scientific">Mucilaginibacter gotjawali</name>
    <dbReference type="NCBI Taxonomy" id="1550579"/>
    <lineage>
        <taxon>Bacteria</taxon>
        <taxon>Pseudomonadati</taxon>
        <taxon>Bacteroidota</taxon>
        <taxon>Sphingobacteriia</taxon>
        <taxon>Sphingobacteriales</taxon>
        <taxon>Sphingobacteriaceae</taxon>
        <taxon>Mucilaginibacter</taxon>
    </lineage>
</organism>
<dbReference type="PANTHER" id="PTHR14097">
    <property type="entry name" value="OXIDOREDUCTASE HTATIP2"/>
    <property type="match status" value="1"/>
</dbReference>
<name>A0A839S8Z1_9SPHI</name>
<feature type="domain" description="NAD(P)-binding" evidence="1">
    <location>
        <begin position="8"/>
        <end position="162"/>
    </location>
</feature>
<protein>
    <submittedName>
        <fullName evidence="2">Uncharacterized protein YbjT (DUF2867 family)</fullName>
    </submittedName>
</protein>
<dbReference type="Proteomes" id="UP000539265">
    <property type="component" value="Unassembled WGS sequence"/>
</dbReference>
<dbReference type="PANTHER" id="PTHR14097:SF7">
    <property type="entry name" value="OXIDOREDUCTASE HTATIP2"/>
    <property type="match status" value="1"/>
</dbReference>
<dbReference type="InterPro" id="IPR016040">
    <property type="entry name" value="NAD(P)-bd_dom"/>
</dbReference>
<evidence type="ECO:0000259" key="1">
    <source>
        <dbReference type="Pfam" id="PF13460"/>
    </source>
</evidence>
<dbReference type="SUPFAM" id="SSF51735">
    <property type="entry name" value="NAD(P)-binding Rossmann-fold domains"/>
    <property type="match status" value="1"/>
</dbReference>
<dbReference type="Gene3D" id="3.40.50.720">
    <property type="entry name" value="NAD(P)-binding Rossmann-like Domain"/>
    <property type="match status" value="1"/>
</dbReference>
<reference evidence="2" key="1">
    <citation type="submission" date="2020-08" db="EMBL/GenBank/DDBJ databases">
        <title>Genomic Encyclopedia of Type Strains, Phase III (KMG-III): the genomes of soil and plant-associated and newly described type strains.</title>
        <authorList>
            <person name="Whitman W."/>
        </authorList>
    </citation>
    <scope>NUCLEOTIDE SEQUENCE [LARGE SCALE GENOMIC DNA]</scope>
    <source>
        <strain evidence="2">CECT 8628</strain>
    </source>
</reference>
<dbReference type="AlphaFoldDB" id="A0A839S8Z1"/>
<dbReference type="EMBL" id="JACHWX010000002">
    <property type="protein sequence ID" value="MBB3054601.1"/>
    <property type="molecule type" value="Genomic_DNA"/>
</dbReference>
<keyword evidence="3" id="KW-1185">Reference proteome</keyword>
<evidence type="ECO:0000313" key="3">
    <source>
        <dbReference type="Proteomes" id="UP000539265"/>
    </source>
</evidence>
<sequence length="215" mass="24115">MAKAIIAGASGLIGGLLLEILLQSSEYKEVVILVRKELPITHQKLKQLVIDFDKLEDYAAEINGQAVFCCLGTTRKKTPDLSAYRKIDHDYPLLMARIALRNGIQQYHLVSALGADVGSSTFYMKLKGEVEDDITKVGLKCLHIYRPSFLTGHRTEKNRVEEKIVTILFKLIDPLLLGGLKKYRSIPAKTVAMAMYKQSLIKQEGVFIHLSDQIK</sequence>
<evidence type="ECO:0000313" key="2">
    <source>
        <dbReference type="EMBL" id="MBB3054601.1"/>
    </source>
</evidence>
<dbReference type="RefSeq" id="WP_096356670.1">
    <property type="nucleotide sequence ID" value="NZ_AP017313.1"/>
</dbReference>
<dbReference type="InterPro" id="IPR036291">
    <property type="entry name" value="NAD(P)-bd_dom_sf"/>
</dbReference>
<proteinExistence type="predicted"/>